<gene>
    <name evidence="2" type="primary">NCL1_53281</name>
    <name evidence="2" type="ORF">TNCT_307291</name>
</gene>
<evidence type="ECO:0000313" key="2">
    <source>
        <dbReference type="EMBL" id="GFR24854.1"/>
    </source>
</evidence>
<keyword evidence="3" id="KW-1185">Reference proteome</keyword>
<keyword evidence="2" id="KW-0675">Receptor</keyword>
<sequence length="161" mass="18327">MGAVWIVAILLSALPLLDIDYYGDEFYGNNGVCLPIQIHDPFGPTLEDNRYHFNRFDGDQLPAFVSESLQDGSEDEKIADDDNEGLGVLNFSVLWSQLGRFPFHLVCVHLNVLHHLQFQYWPEVYSTVAGQNYCKALRLHCFYGILVLGAHSLHQSHRHGR</sequence>
<reference evidence="2" key="1">
    <citation type="submission" date="2020-07" db="EMBL/GenBank/DDBJ databases">
        <title>Multicomponent nature underlies the extraordinary mechanical properties of spider dragline silk.</title>
        <authorList>
            <person name="Kono N."/>
            <person name="Nakamura H."/>
            <person name="Mori M."/>
            <person name="Yoshida Y."/>
            <person name="Ohtoshi R."/>
            <person name="Malay A.D."/>
            <person name="Moran D.A.P."/>
            <person name="Tomita M."/>
            <person name="Numata K."/>
            <person name="Arakawa K."/>
        </authorList>
    </citation>
    <scope>NUCLEOTIDE SEQUENCE</scope>
</reference>
<feature type="signal peptide" evidence="1">
    <location>
        <begin position="1"/>
        <end position="19"/>
    </location>
</feature>
<feature type="chain" id="PRO_5036457717" evidence="1">
    <location>
        <begin position="20"/>
        <end position="161"/>
    </location>
</feature>
<comment type="caution">
    <text evidence="2">The sequence shown here is derived from an EMBL/GenBank/DDBJ whole genome shotgun (WGS) entry which is preliminary data.</text>
</comment>
<proteinExistence type="predicted"/>
<dbReference type="EMBL" id="BMAO01038426">
    <property type="protein sequence ID" value="GFR24854.1"/>
    <property type="molecule type" value="Genomic_DNA"/>
</dbReference>
<accession>A0A8X6HJN2</accession>
<protein>
    <submittedName>
        <fullName evidence="2">G-protein coupled receptor</fullName>
    </submittedName>
</protein>
<keyword evidence="1" id="KW-0732">Signal</keyword>
<name>A0A8X6HJN2_TRICU</name>
<evidence type="ECO:0000256" key="1">
    <source>
        <dbReference type="SAM" id="SignalP"/>
    </source>
</evidence>
<dbReference type="Proteomes" id="UP000887116">
    <property type="component" value="Unassembled WGS sequence"/>
</dbReference>
<dbReference type="AlphaFoldDB" id="A0A8X6HJN2"/>
<dbReference type="OrthoDB" id="2101615at2759"/>
<organism evidence="2 3">
    <name type="scientific">Trichonephila clavata</name>
    <name type="common">Joro spider</name>
    <name type="synonym">Nephila clavata</name>
    <dbReference type="NCBI Taxonomy" id="2740835"/>
    <lineage>
        <taxon>Eukaryota</taxon>
        <taxon>Metazoa</taxon>
        <taxon>Ecdysozoa</taxon>
        <taxon>Arthropoda</taxon>
        <taxon>Chelicerata</taxon>
        <taxon>Arachnida</taxon>
        <taxon>Araneae</taxon>
        <taxon>Araneomorphae</taxon>
        <taxon>Entelegynae</taxon>
        <taxon>Araneoidea</taxon>
        <taxon>Nephilidae</taxon>
        <taxon>Trichonephila</taxon>
    </lineage>
</organism>
<evidence type="ECO:0000313" key="3">
    <source>
        <dbReference type="Proteomes" id="UP000887116"/>
    </source>
</evidence>